<sequence>MNGILPSRMILGLVSNAAFNGDFKQNPFIFKNYNLSSISLSENGMQIPISAYTPSYKNNLFARNYLSLFTDLAQHDTNITPDEYKNNTCLYTFDLAQDYSASDPFNNVARSGDISIHLKFDEILPETVTLVVYMEMQSLIEIDKSRNIFTDLKKKKTS</sequence>
<accession>A0A8X6IF36</accession>
<proteinExistence type="predicted"/>
<reference evidence="1" key="1">
    <citation type="submission" date="2020-08" db="EMBL/GenBank/DDBJ databases">
        <title>Multicomponent nature underlies the extraordinary mechanical properties of spider dragline silk.</title>
        <authorList>
            <person name="Kono N."/>
            <person name="Nakamura H."/>
            <person name="Mori M."/>
            <person name="Yoshida Y."/>
            <person name="Ohtoshi R."/>
            <person name="Malay A.D."/>
            <person name="Moran D.A.P."/>
            <person name="Tomita M."/>
            <person name="Numata K."/>
            <person name="Arakawa K."/>
        </authorList>
    </citation>
    <scope>NUCLEOTIDE SEQUENCE</scope>
</reference>
<comment type="caution">
    <text evidence="1">The sequence shown here is derived from an EMBL/GenBank/DDBJ whole genome shotgun (WGS) entry which is preliminary data.</text>
</comment>
<evidence type="ECO:0000313" key="1">
    <source>
        <dbReference type="EMBL" id="GFS40528.1"/>
    </source>
</evidence>
<dbReference type="AlphaFoldDB" id="A0A8X6IF36"/>
<evidence type="ECO:0000313" key="2">
    <source>
        <dbReference type="Proteomes" id="UP000887013"/>
    </source>
</evidence>
<name>A0A8X6IF36_NEPPI</name>
<dbReference type="Proteomes" id="UP000887013">
    <property type="component" value="Unassembled WGS sequence"/>
</dbReference>
<dbReference type="EMBL" id="BMAW01089555">
    <property type="protein sequence ID" value="GFS40528.1"/>
    <property type="molecule type" value="Genomic_DNA"/>
</dbReference>
<protein>
    <submittedName>
        <fullName evidence="1">Uncharacterized protein F54H12.2</fullName>
    </submittedName>
</protein>
<gene>
    <name evidence="1" type="primary">F54H12.2_93</name>
    <name evidence="1" type="ORF">NPIL_679631</name>
</gene>
<dbReference type="OrthoDB" id="6693376at2759"/>
<organism evidence="1 2">
    <name type="scientific">Nephila pilipes</name>
    <name type="common">Giant wood spider</name>
    <name type="synonym">Nephila maculata</name>
    <dbReference type="NCBI Taxonomy" id="299642"/>
    <lineage>
        <taxon>Eukaryota</taxon>
        <taxon>Metazoa</taxon>
        <taxon>Ecdysozoa</taxon>
        <taxon>Arthropoda</taxon>
        <taxon>Chelicerata</taxon>
        <taxon>Arachnida</taxon>
        <taxon>Araneae</taxon>
        <taxon>Araneomorphae</taxon>
        <taxon>Entelegynae</taxon>
        <taxon>Araneoidea</taxon>
        <taxon>Nephilidae</taxon>
        <taxon>Nephila</taxon>
    </lineage>
</organism>
<keyword evidence="2" id="KW-1185">Reference proteome</keyword>